<dbReference type="GO" id="GO:0015031">
    <property type="term" value="P:protein transport"/>
    <property type="evidence" value="ECO:0007669"/>
    <property type="project" value="UniProtKB-KW"/>
</dbReference>
<evidence type="ECO:0000256" key="10">
    <source>
        <dbReference type="SAM" id="Phobius"/>
    </source>
</evidence>
<evidence type="ECO:0000256" key="2">
    <source>
        <dbReference type="ARBA" id="ARBA00006555"/>
    </source>
</evidence>
<proteinExistence type="inferred from homology"/>
<evidence type="ECO:0000256" key="8">
    <source>
        <dbReference type="ARBA" id="ARBA00022989"/>
    </source>
</evidence>
<dbReference type="InterPro" id="IPR051045">
    <property type="entry name" value="TonB-dependent_transducer"/>
</dbReference>
<keyword evidence="3" id="KW-0813">Transport</keyword>
<keyword evidence="8 10" id="KW-1133">Transmembrane helix</keyword>
<dbReference type="RefSeq" id="WP_068414394.1">
    <property type="nucleotide sequence ID" value="NZ_LRDB01000012.1"/>
</dbReference>
<evidence type="ECO:0000256" key="3">
    <source>
        <dbReference type="ARBA" id="ARBA00022448"/>
    </source>
</evidence>
<protein>
    <submittedName>
        <fullName evidence="12">Energy transducer TonB</fullName>
    </submittedName>
</protein>
<keyword evidence="4" id="KW-1003">Cell membrane</keyword>
<dbReference type="Proteomes" id="UP000075615">
    <property type="component" value="Unassembled WGS sequence"/>
</dbReference>
<feature type="domain" description="TonB C-terminal" evidence="11">
    <location>
        <begin position="134"/>
        <end position="224"/>
    </location>
</feature>
<keyword evidence="5" id="KW-0997">Cell inner membrane</keyword>
<keyword evidence="13" id="KW-1185">Reference proteome</keyword>
<name>A0A150XJ43_9BACT</name>
<dbReference type="PANTHER" id="PTHR33446:SF2">
    <property type="entry name" value="PROTEIN TONB"/>
    <property type="match status" value="1"/>
</dbReference>
<evidence type="ECO:0000256" key="9">
    <source>
        <dbReference type="ARBA" id="ARBA00023136"/>
    </source>
</evidence>
<dbReference type="GO" id="GO:0098797">
    <property type="term" value="C:plasma membrane protein complex"/>
    <property type="evidence" value="ECO:0007669"/>
    <property type="project" value="TreeGrafter"/>
</dbReference>
<evidence type="ECO:0000259" key="11">
    <source>
        <dbReference type="PROSITE" id="PS52015"/>
    </source>
</evidence>
<feature type="transmembrane region" description="Helical" evidence="10">
    <location>
        <begin position="17"/>
        <end position="39"/>
    </location>
</feature>
<dbReference type="PANTHER" id="PTHR33446">
    <property type="entry name" value="PROTEIN TONB-RELATED"/>
    <property type="match status" value="1"/>
</dbReference>
<dbReference type="Gene3D" id="3.30.1150.10">
    <property type="match status" value="1"/>
</dbReference>
<dbReference type="GO" id="GO:0055085">
    <property type="term" value="P:transmembrane transport"/>
    <property type="evidence" value="ECO:0007669"/>
    <property type="project" value="InterPro"/>
</dbReference>
<evidence type="ECO:0000313" key="12">
    <source>
        <dbReference type="EMBL" id="KYG78758.1"/>
    </source>
</evidence>
<dbReference type="InterPro" id="IPR003538">
    <property type="entry name" value="TonB"/>
</dbReference>
<comment type="subcellular location">
    <subcellularLocation>
        <location evidence="1">Cell inner membrane</location>
        <topology evidence="1">Single-pass membrane protein</topology>
        <orientation evidence="1">Periplasmic side</orientation>
    </subcellularLocation>
</comment>
<evidence type="ECO:0000313" key="13">
    <source>
        <dbReference type="Proteomes" id="UP000075615"/>
    </source>
</evidence>
<keyword evidence="9 10" id="KW-0472">Membrane</keyword>
<dbReference type="InterPro" id="IPR006260">
    <property type="entry name" value="TonB/TolA_C"/>
</dbReference>
<evidence type="ECO:0000256" key="5">
    <source>
        <dbReference type="ARBA" id="ARBA00022519"/>
    </source>
</evidence>
<accession>A0A150XJ43</accession>
<dbReference type="OrthoDB" id="9812355at2"/>
<evidence type="ECO:0000256" key="6">
    <source>
        <dbReference type="ARBA" id="ARBA00022692"/>
    </source>
</evidence>
<evidence type="ECO:0000256" key="7">
    <source>
        <dbReference type="ARBA" id="ARBA00022927"/>
    </source>
</evidence>
<dbReference type="SUPFAM" id="SSF74653">
    <property type="entry name" value="TolA/TonB C-terminal domain"/>
    <property type="match status" value="1"/>
</dbReference>
<reference evidence="12 13" key="1">
    <citation type="submission" date="2016-01" db="EMBL/GenBank/DDBJ databases">
        <title>Genome sequencing of Roseivirga echinicomitans KMM 6058.</title>
        <authorList>
            <person name="Selvaratnam C."/>
            <person name="Thevarajoo S."/>
            <person name="Goh K.M."/>
            <person name="Ee R."/>
            <person name="Chan K.-G."/>
            <person name="Chong C.S."/>
        </authorList>
    </citation>
    <scope>NUCLEOTIDE SEQUENCE [LARGE SCALE GENOMIC DNA]</scope>
    <source>
        <strain evidence="12 13">KMM 6058</strain>
    </source>
</reference>
<dbReference type="GO" id="GO:0015891">
    <property type="term" value="P:siderophore transport"/>
    <property type="evidence" value="ECO:0007669"/>
    <property type="project" value="InterPro"/>
</dbReference>
<dbReference type="PRINTS" id="PR01374">
    <property type="entry name" value="TONBPROTEIN"/>
</dbReference>
<dbReference type="PROSITE" id="PS52015">
    <property type="entry name" value="TONB_CTD"/>
    <property type="match status" value="1"/>
</dbReference>
<organism evidence="12 13">
    <name type="scientific">Roseivirga echinicomitans</name>
    <dbReference type="NCBI Taxonomy" id="296218"/>
    <lineage>
        <taxon>Bacteria</taxon>
        <taxon>Pseudomonadati</taxon>
        <taxon>Bacteroidota</taxon>
        <taxon>Cytophagia</taxon>
        <taxon>Cytophagales</taxon>
        <taxon>Roseivirgaceae</taxon>
        <taxon>Roseivirga</taxon>
    </lineage>
</organism>
<dbReference type="NCBIfam" id="TIGR01352">
    <property type="entry name" value="tonB_Cterm"/>
    <property type="match status" value="1"/>
</dbReference>
<evidence type="ECO:0000256" key="1">
    <source>
        <dbReference type="ARBA" id="ARBA00004383"/>
    </source>
</evidence>
<evidence type="ECO:0000256" key="4">
    <source>
        <dbReference type="ARBA" id="ARBA00022475"/>
    </source>
</evidence>
<dbReference type="InterPro" id="IPR037682">
    <property type="entry name" value="TonB_C"/>
</dbReference>
<comment type="similarity">
    <text evidence="2">Belongs to the TonB family.</text>
</comment>
<dbReference type="GO" id="GO:0030288">
    <property type="term" value="C:outer membrane-bounded periplasmic space"/>
    <property type="evidence" value="ECO:0007669"/>
    <property type="project" value="InterPro"/>
</dbReference>
<dbReference type="EMBL" id="LRDB01000012">
    <property type="protein sequence ID" value="KYG78758.1"/>
    <property type="molecule type" value="Genomic_DNA"/>
</dbReference>
<gene>
    <name evidence="12" type="ORF">AWN68_03770</name>
</gene>
<dbReference type="Pfam" id="PF03544">
    <property type="entry name" value="TonB_C"/>
    <property type="match status" value="1"/>
</dbReference>
<keyword evidence="7" id="KW-0653">Protein transport</keyword>
<sequence length="224" mass="24880">METKKTPSADLNKKSTLFLAIGLLISLSLTFIAFEWRVYEKGELMDLGMAMTDFDDLIEIPPTEQPPPKAPPLQQPEIVPIPDDEEIDETIEINLDVDITEDTEVENLVFDAEPEAEVADEIFLFVEENAKFPGGWGEWGKFLNKNFQYPRQAVKMGIEGTVHLSFVVDANGVISDIVVTRGIGGGCDEEAIRVLQSSPKWSPGKQRGVAVKSRMAIQIKFGLK</sequence>
<dbReference type="GO" id="GO:0031992">
    <property type="term" value="F:energy transducer activity"/>
    <property type="evidence" value="ECO:0007669"/>
    <property type="project" value="InterPro"/>
</dbReference>
<keyword evidence="6 10" id="KW-0812">Transmembrane</keyword>
<comment type="caution">
    <text evidence="12">The sequence shown here is derived from an EMBL/GenBank/DDBJ whole genome shotgun (WGS) entry which is preliminary data.</text>
</comment>
<dbReference type="STRING" id="296218.AWN68_03770"/>
<dbReference type="AlphaFoldDB" id="A0A150XJ43"/>